<comment type="caution">
    <text evidence="8">The sequence shown here is derived from an EMBL/GenBank/DDBJ whole genome shotgun (WGS) entry which is preliminary data.</text>
</comment>
<reference evidence="8 9" key="1">
    <citation type="journal article" date="2024" name="bioRxiv">
        <title>A reference genome for Trichogramma kaykai: A tiny desert-dwelling parasitoid wasp with competing sex-ratio distorters.</title>
        <authorList>
            <person name="Culotta J."/>
            <person name="Lindsey A.R."/>
        </authorList>
    </citation>
    <scope>NUCLEOTIDE SEQUENCE [LARGE SCALE GENOMIC DNA]</scope>
    <source>
        <strain evidence="8 9">KSX58</strain>
    </source>
</reference>
<comment type="function">
    <text evidence="6">Component of the Pelota-HBS1L complex, a complex that recognizes stalled ribosomes and triggers the No-Go Decay (NGD) pathway. In the Pelota-HBS1L complex, pelo recognizes ribosomes stalled at the 3' end of an mRNA and engages stalled ribosomes by destabilizing mRNA in the mRNA channel.</text>
</comment>
<dbReference type="EMBL" id="JBJJXI010000094">
    <property type="protein sequence ID" value="KAL3393987.1"/>
    <property type="molecule type" value="Genomic_DNA"/>
</dbReference>
<dbReference type="GO" id="GO:0046872">
    <property type="term" value="F:metal ion binding"/>
    <property type="evidence" value="ECO:0007669"/>
    <property type="project" value="UniProtKB-KW"/>
</dbReference>
<dbReference type="Proteomes" id="UP001627154">
    <property type="component" value="Unassembled WGS sequence"/>
</dbReference>
<accession>A0ABD2WND3</accession>
<dbReference type="InterPro" id="IPR005142">
    <property type="entry name" value="eRF1_3"/>
</dbReference>
<dbReference type="GO" id="GO:0005737">
    <property type="term" value="C:cytoplasm"/>
    <property type="evidence" value="ECO:0007669"/>
    <property type="project" value="UniProtKB-SubCell"/>
</dbReference>
<evidence type="ECO:0000256" key="3">
    <source>
        <dbReference type="ARBA" id="ARBA00009504"/>
    </source>
</evidence>
<dbReference type="SUPFAM" id="SSF159065">
    <property type="entry name" value="Dom34/Pelota N-terminal domain-like"/>
    <property type="match status" value="1"/>
</dbReference>
<dbReference type="InterPro" id="IPR029064">
    <property type="entry name" value="Ribosomal_eL30-like_sf"/>
</dbReference>
<evidence type="ECO:0000313" key="9">
    <source>
        <dbReference type="Proteomes" id="UP001627154"/>
    </source>
</evidence>
<evidence type="ECO:0000313" key="8">
    <source>
        <dbReference type="EMBL" id="KAL3393987.1"/>
    </source>
</evidence>
<evidence type="ECO:0000256" key="1">
    <source>
        <dbReference type="ARBA" id="ARBA00001968"/>
    </source>
</evidence>
<name>A0ABD2WND3_9HYME</name>
<dbReference type="AlphaFoldDB" id="A0ABD2WND3"/>
<comment type="cofactor">
    <cofactor evidence="1 6">
        <name>a divalent metal cation</name>
        <dbReference type="ChEBI" id="CHEBI:60240"/>
    </cofactor>
</comment>
<evidence type="ECO:0000256" key="4">
    <source>
        <dbReference type="ARBA" id="ARBA00022490"/>
    </source>
</evidence>
<dbReference type="FunFam" id="3.30.1330.30:FF:000008">
    <property type="entry name" value="Protein pelota homolog"/>
    <property type="match status" value="1"/>
</dbReference>
<organism evidence="8 9">
    <name type="scientific">Trichogramma kaykai</name>
    <dbReference type="NCBI Taxonomy" id="54128"/>
    <lineage>
        <taxon>Eukaryota</taxon>
        <taxon>Metazoa</taxon>
        <taxon>Ecdysozoa</taxon>
        <taxon>Arthropoda</taxon>
        <taxon>Hexapoda</taxon>
        <taxon>Insecta</taxon>
        <taxon>Pterygota</taxon>
        <taxon>Neoptera</taxon>
        <taxon>Endopterygota</taxon>
        <taxon>Hymenoptera</taxon>
        <taxon>Apocrita</taxon>
        <taxon>Proctotrupomorpha</taxon>
        <taxon>Chalcidoidea</taxon>
        <taxon>Trichogrammatidae</taxon>
        <taxon>Trichogramma</taxon>
    </lineage>
</organism>
<evidence type="ECO:0000256" key="6">
    <source>
        <dbReference type="RuleBase" id="RU362019"/>
    </source>
</evidence>
<evidence type="ECO:0000256" key="2">
    <source>
        <dbReference type="ARBA" id="ARBA00004496"/>
    </source>
</evidence>
<dbReference type="Gene3D" id="3.30.420.60">
    <property type="entry name" value="eRF1 domain 2"/>
    <property type="match status" value="1"/>
</dbReference>
<dbReference type="InterPro" id="IPR004405">
    <property type="entry name" value="TF_pelota"/>
</dbReference>
<sequence length="386" mass="43171">MKLVAKNVDKDGEGYVNLVPENTEDMWHVYNLVSEGDYVSCSTIRKVQTESSTGSSNSYRVRTTLTICVEGIDFDTQACVLRLKGRNIEENKYVKTGAYHTLDVELNRKFGLRKPKWDSIALERVDLACDPTQHADVAAVVMQEGIAHVCLITSNMTIVRAKIDQVIPRKRKGSVSQHEKGLARFYDSIMQAILRHVNFDVVKCIILASPGFVKDQLMNYMVQQAVKTDNKTIIDNKSMFVLVHSSSGFKHSLREVLTDPAVISRISDTKAAGEVKALESFCAMLQTDPSRAFYGKKHVLAASEAQAIETLLISDKLFRCQNIAERKEYVSLVETVRDANGDVKIFSSLHISGEQLEQLTGVAAILRFPMPELEDEEESDDSDEND</sequence>
<keyword evidence="5 6" id="KW-0479">Metal-binding</keyword>
<dbReference type="SUPFAM" id="SSF53137">
    <property type="entry name" value="Translational machinery components"/>
    <property type="match status" value="1"/>
</dbReference>
<feature type="domain" description="eRF1/Pelota-like N-terminal" evidence="7">
    <location>
        <begin position="1"/>
        <end position="130"/>
    </location>
</feature>
<dbReference type="InterPro" id="IPR058547">
    <property type="entry name" value="Pelota_N"/>
</dbReference>
<dbReference type="InterPro" id="IPR042226">
    <property type="entry name" value="eFR1_2_sf"/>
</dbReference>
<dbReference type="SUPFAM" id="SSF55315">
    <property type="entry name" value="L30e-like"/>
    <property type="match status" value="1"/>
</dbReference>
<evidence type="ECO:0000259" key="7">
    <source>
        <dbReference type="SMART" id="SM01194"/>
    </source>
</evidence>
<keyword evidence="9" id="KW-1185">Reference proteome</keyword>
<dbReference type="FunFam" id="3.30.420.60:FF:000002">
    <property type="entry name" value="Protein pelota homolog"/>
    <property type="match status" value="1"/>
</dbReference>
<dbReference type="Gene3D" id="3.30.1330.30">
    <property type="match status" value="1"/>
</dbReference>
<evidence type="ECO:0000256" key="5">
    <source>
        <dbReference type="ARBA" id="ARBA00022723"/>
    </source>
</evidence>
<dbReference type="FunFam" id="2.30.30.870:FF:000001">
    <property type="entry name" value="Protein pelota homolog"/>
    <property type="match status" value="1"/>
</dbReference>
<proteinExistence type="inferred from homology"/>
<comment type="subcellular location">
    <subcellularLocation>
        <location evidence="2 6">Cytoplasm</location>
    </subcellularLocation>
</comment>
<dbReference type="Gene3D" id="2.30.30.870">
    <property type="entry name" value="Pelota, domain A"/>
    <property type="match status" value="1"/>
</dbReference>
<dbReference type="Pfam" id="PF26356">
    <property type="entry name" value="Pelota_N"/>
    <property type="match status" value="1"/>
</dbReference>
<dbReference type="InterPro" id="IPR005140">
    <property type="entry name" value="eRF1_Pelota-like_N"/>
</dbReference>
<comment type="similarity">
    <text evidence="3 6">Belongs to the eukaryotic release factor 1 family. Pelota subfamily.</text>
</comment>
<dbReference type="PANTHER" id="PTHR10853">
    <property type="entry name" value="PELOTA"/>
    <property type="match status" value="1"/>
</dbReference>
<dbReference type="SMART" id="SM01194">
    <property type="entry name" value="eRF1_1"/>
    <property type="match status" value="1"/>
</dbReference>
<dbReference type="InterPro" id="IPR038069">
    <property type="entry name" value="Pelota/DOM34_N"/>
</dbReference>
<dbReference type="PANTHER" id="PTHR10853:SF0">
    <property type="entry name" value="PROTEIN PELOTA HOMOLOG"/>
    <property type="match status" value="1"/>
</dbReference>
<protein>
    <recommendedName>
        <fullName evidence="6">Protein pelota homolog</fullName>
    </recommendedName>
</protein>
<gene>
    <name evidence="8" type="ORF">TKK_011662</name>
</gene>
<dbReference type="Pfam" id="PF03464">
    <property type="entry name" value="eRF1_2"/>
    <property type="match status" value="1"/>
</dbReference>
<keyword evidence="4 6" id="KW-0963">Cytoplasm</keyword>
<dbReference type="InterPro" id="IPR005141">
    <property type="entry name" value="eRF1_2"/>
</dbReference>
<dbReference type="NCBIfam" id="TIGR00111">
    <property type="entry name" value="pelota"/>
    <property type="match status" value="1"/>
</dbReference>
<dbReference type="Pfam" id="PF03465">
    <property type="entry name" value="eRF1_3"/>
    <property type="match status" value="1"/>
</dbReference>